<comment type="subcellular location">
    <subcellularLocation>
        <location evidence="1 7">Cell membrane</location>
        <topology evidence="1 7">Multi-pass membrane protein</topology>
    </subcellularLocation>
</comment>
<keyword evidence="5 7" id="KW-1133">Transmembrane helix</keyword>
<keyword evidence="6 7" id="KW-0472">Membrane</keyword>
<evidence type="ECO:0000259" key="8">
    <source>
        <dbReference type="PROSITE" id="PS50928"/>
    </source>
</evidence>
<dbReference type="PANTHER" id="PTHR30151">
    <property type="entry name" value="ALKANE SULFONATE ABC TRANSPORTER-RELATED, MEMBRANE SUBUNIT"/>
    <property type="match status" value="1"/>
</dbReference>
<feature type="transmembrane region" description="Helical" evidence="7">
    <location>
        <begin position="179"/>
        <end position="197"/>
    </location>
</feature>
<dbReference type="AlphaFoldDB" id="A0A919RMI6"/>
<feature type="domain" description="ABC transmembrane type-1" evidence="8">
    <location>
        <begin position="56"/>
        <end position="240"/>
    </location>
</feature>
<comment type="similarity">
    <text evidence="7">Belongs to the binding-protein-dependent transport system permease family.</text>
</comment>
<feature type="transmembrane region" description="Helical" evidence="7">
    <location>
        <begin position="63"/>
        <end position="84"/>
    </location>
</feature>
<evidence type="ECO:0000256" key="6">
    <source>
        <dbReference type="ARBA" id="ARBA00023136"/>
    </source>
</evidence>
<accession>A0A919RMI6</accession>
<reference evidence="9" key="1">
    <citation type="submission" date="2021-01" db="EMBL/GenBank/DDBJ databases">
        <title>Whole genome shotgun sequence of Sinosporangium siamense NBRC 109515.</title>
        <authorList>
            <person name="Komaki H."/>
            <person name="Tamura T."/>
        </authorList>
    </citation>
    <scope>NUCLEOTIDE SEQUENCE</scope>
    <source>
        <strain evidence="9">NBRC 109515</strain>
    </source>
</reference>
<evidence type="ECO:0000313" key="9">
    <source>
        <dbReference type="EMBL" id="GII96531.1"/>
    </source>
</evidence>
<comment type="caution">
    <text evidence="9">The sequence shown here is derived from an EMBL/GenBank/DDBJ whole genome shotgun (WGS) entry which is preliminary data.</text>
</comment>
<feature type="transmembrane region" description="Helical" evidence="7">
    <location>
        <begin position="105"/>
        <end position="134"/>
    </location>
</feature>
<dbReference type="CDD" id="cd06261">
    <property type="entry name" value="TM_PBP2"/>
    <property type="match status" value="1"/>
</dbReference>
<dbReference type="PANTHER" id="PTHR30151:SF0">
    <property type="entry name" value="ABC TRANSPORTER PERMEASE PROTEIN MJ0413-RELATED"/>
    <property type="match status" value="1"/>
</dbReference>
<dbReference type="InterPro" id="IPR000515">
    <property type="entry name" value="MetI-like"/>
</dbReference>
<evidence type="ECO:0000313" key="10">
    <source>
        <dbReference type="Proteomes" id="UP000606172"/>
    </source>
</evidence>
<evidence type="ECO:0000256" key="1">
    <source>
        <dbReference type="ARBA" id="ARBA00004651"/>
    </source>
</evidence>
<dbReference type="Pfam" id="PF00528">
    <property type="entry name" value="BPD_transp_1"/>
    <property type="match status" value="1"/>
</dbReference>
<dbReference type="InterPro" id="IPR035906">
    <property type="entry name" value="MetI-like_sf"/>
</dbReference>
<evidence type="ECO:0000256" key="5">
    <source>
        <dbReference type="ARBA" id="ARBA00022989"/>
    </source>
</evidence>
<dbReference type="RefSeq" id="WP_204031525.1">
    <property type="nucleotide sequence ID" value="NZ_BOOW01000045.1"/>
</dbReference>
<dbReference type="EMBL" id="BOOW01000045">
    <property type="protein sequence ID" value="GII96531.1"/>
    <property type="molecule type" value="Genomic_DNA"/>
</dbReference>
<feature type="transmembrane region" description="Helical" evidence="7">
    <location>
        <begin position="217"/>
        <end position="236"/>
    </location>
</feature>
<sequence length="256" mass="27024">MRASWRRGLIGTAAFTALLELLPRTGLVDPGYLPTASTIAGALAGELSREAFWSALLDTVRGWATGLGVAIVTGVAVGVVVGVVPGLRALTASTVEFLRPIPSVALIPLAVLMFGTSMESTLMLIVYASFWQVLVQVLDGVRDIDPVTHETARSYGFGVFTRIRVVVWPTALPHVMTGMRLAATVALVLAITGELVIGSPGLGRQIALAQSAGAVETMYGLVVVAGLFGVVVNLSIRAAERRALRWHVSVRRENAV</sequence>
<name>A0A919RMI6_9ACTN</name>
<dbReference type="Gene3D" id="1.10.3720.10">
    <property type="entry name" value="MetI-like"/>
    <property type="match status" value="1"/>
</dbReference>
<dbReference type="GO" id="GO:0005886">
    <property type="term" value="C:plasma membrane"/>
    <property type="evidence" value="ECO:0007669"/>
    <property type="project" value="UniProtKB-SubCell"/>
</dbReference>
<dbReference type="Proteomes" id="UP000606172">
    <property type="component" value="Unassembled WGS sequence"/>
</dbReference>
<evidence type="ECO:0000256" key="4">
    <source>
        <dbReference type="ARBA" id="ARBA00022692"/>
    </source>
</evidence>
<evidence type="ECO:0000256" key="7">
    <source>
        <dbReference type="RuleBase" id="RU363032"/>
    </source>
</evidence>
<dbReference type="SUPFAM" id="SSF161098">
    <property type="entry name" value="MetI-like"/>
    <property type="match status" value="1"/>
</dbReference>
<dbReference type="PROSITE" id="PS50928">
    <property type="entry name" value="ABC_TM1"/>
    <property type="match status" value="1"/>
</dbReference>
<keyword evidence="2 7" id="KW-0813">Transport</keyword>
<proteinExistence type="inferred from homology"/>
<keyword evidence="3" id="KW-1003">Cell membrane</keyword>
<evidence type="ECO:0000256" key="2">
    <source>
        <dbReference type="ARBA" id="ARBA00022448"/>
    </source>
</evidence>
<evidence type="ECO:0000256" key="3">
    <source>
        <dbReference type="ARBA" id="ARBA00022475"/>
    </source>
</evidence>
<keyword evidence="4 7" id="KW-0812">Transmembrane</keyword>
<organism evidence="9 10">
    <name type="scientific">Sinosporangium siamense</name>
    <dbReference type="NCBI Taxonomy" id="1367973"/>
    <lineage>
        <taxon>Bacteria</taxon>
        <taxon>Bacillati</taxon>
        <taxon>Actinomycetota</taxon>
        <taxon>Actinomycetes</taxon>
        <taxon>Streptosporangiales</taxon>
        <taxon>Streptosporangiaceae</taxon>
        <taxon>Sinosporangium</taxon>
    </lineage>
</organism>
<gene>
    <name evidence="9" type="primary">ssuC_7</name>
    <name evidence="9" type="ORF">Ssi02_67620</name>
</gene>
<keyword evidence="10" id="KW-1185">Reference proteome</keyword>
<protein>
    <submittedName>
        <fullName evidence="9">Nitrate ABC transporter permease</fullName>
    </submittedName>
</protein>
<dbReference type="GO" id="GO:0055085">
    <property type="term" value="P:transmembrane transport"/>
    <property type="evidence" value="ECO:0007669"/>
    <property type="project" value="InterPro"/>
</dbReference>